<dbReference type="EMBL" id="JANBUJ010003867">
    <property type="protein sequence ID" value="KAJ2759183.1"/>
    <property type="molecule type" value="Genomic_DNA"/>
</dbReference>
<feature type="non-terminal residue" evidence="1">
    <location>
        <position position="1"/>
    </location>
</feature>
<proteinExistence type="predicted"/>
<keyword evidence="2" id="KW-1185">Reference proteome</keyword>
<gene>
    <name evidence="1" type="ORF">IWQ57_006623</name>
</gene>
<sequence length="351" mass="37608">LRKLDELFQGLEHAVMFDGQGASGVVYHRIRKGVEAMAKRTFGWRELGQILAVYPESYTYAPLQTSHEGRRVASVALTPVARGVSLAVDMEARRAEFRRRLVALVDSAHRGFLVARGYSEAEVGGTSGWHPAFDVEATPAVAPLPLPPTTVQEHQAAGVVARFDRDRLKHLLGSSQPAAPPSAGKDEPPAVLALPTPADSPLLRPAGGGGEGSAARRPTSSANALLERIRAKQRAKEMAAAEAAAVVPAATRSMHSRLPGILDAVSFLYYAERKSVLQFFYVVDKLVESKGLDRPDTARHLVALAGFVPEWCSISDATPDNPSPAALLRVSRAISLQQARAQLQAKIPAQG</sequence>
<protein>
    <submittedName>
        <fullName evidence="1">Uncharacterized protein</fullName>
    </submittedName>
</protein>
<organism evidence="1 2">
    <name type="scientific">Coemansia nantahalensis</name>
    <dbReference type="NCBI Taxonomy" id="2789366"/>
    <lineage>
        <taxon>Eukaryota</taxon>
        <taxon>Fungi</taxon>
        <taxon>Fungi incertae sedis</taxon>
        <taxon>Zoopagomycota</taxon>
        <taxon>Kickxellomycotina</taxon>
        <taxon>Kickxellomycetes</taxon>
        <taxon>Kickxellales</taxon>
        <taxon>Kickxellaceae</taxon>
        <taxon>Coemansia</taxon>
    </lineage>
</organism>
<evidence type="ECO:0000313" key="1">
    <source>
        <dbReference type="EMBL" id="KAJ2759183.1"/>
    </source>
</evidence>
<name>A0ACC1JJN5_9FUNG</name>
<reference evidence="1" key="1">
    <citation type="submission" date="2022-07" db="EMBL/GenBank/DDBJ databases">
        <title>Phylogenomic reconstructions and comparative analyses of Kickxellomycotina fungi.</title>
        <authorList>
            <person name="Reynolds N.K."/>
            <person name="Stajich J.E."/>
            <person name="Barry K."/>
            <person name="Grigoriev I.V."/>
            <person name="Crous P."/>
            <person name="Smith M.E."/>
        </authorList>
    </citation>
    <scope>NUCLEOTIDE SEQUENCE</scope>
    <source>
        <strain evidence="1">CBS 109366</strain>
    </source>
</reference>
<dbReference type="Proteomes" id="UP001140234">
    <property type="component" value="Unassembled WGS sequence"/>
</dbReference>
<comment type="caution">
    <text evidence="1">The sequence shown here is derived from an EMBL/GenBank/DDBJ whole genome shotgun (WGS) entry which is preliminary data.</text>
</comment>
<evidence type="ECO:0000313" key="2">
    <source>
        <dbReference type="Proteomes" id="UP001140234"/>
    </source>
</evidence>
<accession>A0ACC1JJN5</accession>